<feature type="compositionally biased region" description="Basic and acidic residues" evidence="1">
    <location>
        <begin position="7"/>
        <end position="16"/>
    </location>
</feature>
<dbReference type="OrthoDB" id="3521037at2759"/>
<dbReference type="Proteomes" id="UP001152300">
    <property type="component" value="Unassembled WGS sequence"/>
</dbReference>
<evidence type="ECO:0000256" key="2">
    <source>
        <dbReference type="SAM" id="Phobius"/>
    </source>
</evidence>
<feature type="region of interest" description="Disordered" evidence="1">
    <location>
        <begin position="1"/>
        <end position="60"/>
    </location>
</feature>
<keyword evidence="2" id="KW-0812">Transmembrane</keyword>
<protein>
    <recommendedName>
        <fullName evidence="3">Fatty acid desaturase domain-containing protein</fullName>
    </recommendedName>
</protein>
<sequence length="272" mass="30852">MFKALVSKHEEDKSLLEEDSSVSGSLTPPSPLSDAEEKGNEIRLRRTDNEMPIPLVSSSSSSESKKVHFTSAEALTAHAISTDLSKHPSLDPKSQDEIITKYRELDKKLEAEGLYQCPYSSYAIDVLRYTILFTLFWKFLHNSHYALSGLFLGLFWHQLVFTAHDAGHMGMTHSFQIDTCIGIFIADFLGGLSLGWWKRNHNVHHIVTNSPEHDPDIEHMPFFAISHRFFSSLYSSYYDREMKFDAASQFFSGISSASIIPFFCSEDSICTY</sequence>
<dbReference type="GO" id="GO:0006629">
    <property type="term" value="P:lipid metabolic process"/>
    <property type="evidence" value="ECO:0007669"/>
    <property type="project" value="InterPro"/>
</dbReference>
<evidence type="ECO:0000313" key="5">
    <source>
        <dbReference type="Proteomes" id="UP001152300"/>
    </source>
</evidence>
<keyword evidence="2" id="KW-1133">Transmembrane helix</keyword>
<keyword evidence="5" id="KW-1185">Reference proteome</keyword>
<feature type="compositionally biased region" description="Basic and acidic residues" evidence="1">
    <location>
        <begin position="35"/>
        <end position="49"/>
    </location>
</feature>
<evidence type="ECO:0000313" key="4">
    <source>
        <dbReference type="EMBL" id="KAJ8062601.1"/>
    </source>
</evidence>
<dbReference type="EMBL" id="JAPEIS010000010">
    <property type="protein sequence ID" value="KAJ8062601.1"/>
    <property type="molecule type" value="Genomic_DNA"/>
</dbReference>
<dbReference type="PANTHER" id="PTHR19353:SF76">
    <property type="entry name" value="DELTA 8-(E)-SPHINGOLIPID DESATURASE"/>
    <property type="match status" value="1"/>
</dbReference>
<proteinExistence type="predicted"/>
<name>A0A9X0AGV8_9HELO</name>
<dbReference type="GO" id="GO:0016020">
    <property type="term" value="C:membrane"/>
    <property type="evidence" value="ECO:0007669"/>
    <property type="project" value="TreeGrafter"/>
</dbReference>
<accession>A0A9X0AGV8</accession>
<dbReference type="PANTHER" id="PTHR19353">
    <property type="entry name" value="FATTY ACID DESATURASE 2"/>
    <property type="match status" value="1"/>
</dbReference>
<dbReference type="GO" id="GO:0016717">
    <property type="term" value="F:oxidoreductase activity, acting on paired donors, with oxidation of a pair of donors resulting in the reduction of molecular oxygen to two molecules of water"/>
    <property type="evidence" value="ECO:0007669"/>
    <property type="project" value="TreeGrafter"/>
</dbReference>
<feature type="transmembrane region" description="Helical" evidence="2">
    <location>
        <begin position="145"/>
        <end position="163"/>
    </location>
</feature>
<evidence type="ECO:0000256" key="1">
    <source>
        <dbReference type="SAM" id="MobiDB-lite"/>
    </source>
</evidence>
<dbReference type="AlphaFoldDB" id="A0A9X0AGV8"/>
<dbReference type="InterPro" id="IPR005804">
    <property type="entry name" value="FA_desaturase_dom"/>
</dbReference>
<reference evidence="4" key="1">
    <citation type="submission" date="2022-11" db="EMBL/GenBank/DDBJ databases">
        <title>Genome Resource of Sclerotinia nivalis Strain SnTB1, a Plant Pathogen Isolated from American Ginseng.</title>
        <authorList>
            <person name="Fan S."/>
        </authorList>
    </citation>
    <scope>NUCLEOTIDE SEQUENCE</scope>
    <source>
        <strain evidence="4">SnTB1</strain>
    </source>
</reference>
<dbReference type="Pfam" id="PF00487">
    <property type="entry name" value="FA_desaturase"/>
    <property type="match status" value="1"/>
</dbReference>
<feature type="domain" description="Fatty acid desaturase" evidence="3">
    <location>
        <begin position="145"/>
        <end position="235"/>
    </location>
</feature>
<comment type="caution">
    <text evidence="4">The sequence shown here is derived from an EMBL/GenBank/DDBJ whole genome shotgun (WGS) entry which is preliminary data.</text>
</comment>
<gene>
    <name evidence="4" type="ORF">OCU04_009125</name>
</gene>
<dbReference type="InterPro" id="IPR012171">
    <property type="entry name" value="Fatty_acid_desaturase"/>
</dbReference>
<evidence type="ECO:0000259" key="3">
    <source>
        <dbReference type="Pfam" id="PF00487"/>
    </source>
</evidence>
<feature type="transmembrane region" description="Helical" evidence="2">
    <location>
        <begin position="175"/>
        <end position="197"/>
    </location>
</feature>
<keyword evidence="2" id="KW-0472">Membrane</keyword>
<organism evidence="4 5">
    <name type="scientific">Sclerotinia nivalis</name>
    <dbReference type="NCBI Taxonomy" id="352851"/>
    <lineage>
        <taxon>Eukaryota</taxon>
        <taxon>Fungi</taxon>
        <taxon>Dikarya</taxon>
        <taxon>Ascomycota</taxon>
        <taxon>Pezizomycotina</taxon>
        <taxon>Leotiomycetes</taxon>
        <taxon>Helotiales</taxon>
        <taxon>Sclerotiniaceae</taxon>
        <taxon>Sclerotinia</taxon>
    </lineage>
</organism>